<dbReference type="InterPro" id="IPR013217">
    <property type="entry name" value="Methyltransf_12"/>
</dbReference>
<dbReference type="STRING" id="137265.SAMN05421684_6717"/>
<dbReference type="Gene3D" id="2.20.130.10">
    <property type="entry name" value="CAC2371-like domains"/>
    <property type="match status" value="1"/>
</dbReference>
<protein>
    <submittedName>
        <fullName evidence="2">Methyltransferase domain-containing protein</fullName>
    </submittedName>
</protein>
<dbReference type="RefSeq" id="WP_176985213.1">
    <property type="nucleotide sequence ID" value="NZ_BOND01000006.1"/>
</dbReference>
<feature type="domain" description="Methyltransferase type 12" evidence="1">
    <location>
        <begin position="46"/>
        <end position="137"/>
    </location>
</feature>
<organism evidence="2 3">
    <name type="scientific">Asanoa ishikariensis</name>
    <dbReference type="NCBI Taxonomy" id="137265"/>
    <lineage>
        <taxon>Bacteria</taxon>
        <taxon>Bacillati</taxon>
        <taxon>Actinomycetota</taxon>
        <taxon>Actinomycetes</taxon>
        <taxon>Micromonosporales</taxon>
        <taxon>Micromonosporaceae</taxon>
        <taxon>Asanoa</taxon>
    </lineage>
</organism>
<dbReference type="PANTHER" id="PTHR43861">
    <property type="entry name" value="TRANS-ACONITATE 2-METHYLTRANSFERASE-RELATED"/>
    <property type="match status" value="1"/>
</dbReference>
<dbReference type="PANTHER" id="PTHR43861:SF1">
    <property type="entry name" value="TRANS-ACONITATE 2-METHYLTRANSFERASE"/>
    <property type="match status" value="1"/>
</dbReference>
<keyword evidence="3" id="KW-1185">Reference proteome</keyword>
<dbReference type="SUPFAM" id="SSF53335">
    <property type="entry name" value="S-adenosyl-L-methionine-dependent methyltransferases"/>
    <property type="match status" value="1"/>
</dbReference>
<keyword evidence="2" id="KW-0489">Methyltransferase</keyword>
<dbReference type="InterPro" id="IPR029063">
    <property type="entry name" value="SAM-dependent_MTases_sf"/>
</dbReference>
<dbReference type="CDD" id="cd02440">
    <property type="entry name" value="AdoMet_MTases"/>
    <property type="match status" value="1"/>
</dbReference>
<evidence type="ECO:0000313" key="2">
    <source>
        <dbReference type="EMBL" id="SDZ58490.1"/>
    </source>
</evidence>
<sequence length="244" mass="26366">MLRDDHTYQADLALVHDLGFGFHGDRCAPGIRDLLEPVRRRGGLVLELGCGSGSLTRHLLAAGHRVLATDGSPAMVARARAAVPAAQVRRLVLPEDPLPSVDAVVGVGNVLNYLRDESEVERALTAIAAALRPDGVLALDLVDRRWGEDPRHLAPMGRVRPSWAVFATSALPDPGLLVRDFTTFVRAEDGGWRRADERHEIRLLQGQRVADHLRAGGVEATVNPSFGAERLRAGMVAVIGRRTG</sequence>
<dbReference type="Gene3D" id="3.40.50.150">
    <property type="entry name" value="Vaccinia Virus protein VP39"/>
    <property type="match status" value="1"/>
</dbReference>
<dbReference type="GO" id="GO:0032259">
    <property type="term" value="P:methylation"/>
    <property type="evidence" value="ECO:0007669"/>
    <property type="project" value="UniProtKB-KW"/>
</dbReference>
<dbReference type="Proteomes" id="UP000199632">
    <property type="component" value="Unassembled WGS sequence"/>
</dbReference>
<gene>
    <name evidence="2" type="ORF">SAMN05421684_6717</name>
</gene>
<keyword evidence="2" id="KW-0808">Transferase</keyword>
<name>A0A1H3U7S1_9ACTN</name>
<evidence type="ECO:0000313" key="3">
    <source>
        <dbReference type="Proteomes" id="UP000199632"/>
    </source>
</evidence>
<proteinExistence type="predicted"/>
<evidence type="ECO:0000259" key="1">
    <source>
        <dbReference type="Pfam" id="PF08242"/>
    </source>
</evidence>
<dbReference type="AlphaFoldDB" id="A0A1H3U7S1"/>
<dbReference type="Pfam" id="PF08242">
    <property type="entry name" value="Methyltransf_12"/>
    <property type="match status" value="1"/>
</dbReference>
<dbReference type="GO" id="GO:0008168">
    <property type="term" value="F:methyltransferase activity"/>
    <property type="evidence" value="ECO:0007669"/>
    <property type="project" value="UniProtKB-KW"/>
</dbReference>
<dbReference type="EMBL" id="FNQB01000004">
    <property type="protein sequence ID" value="SDZ58490.1"/>
    <property type="molecule type" value="Genomic_DNA"/>
</dbReference>
<accession>A0A1H3U7S1</accession>
<reference evidence="3" key="1">
    <citation type="submission" date="2016-10" db="EMBL/GenBank/DDBJ databases">
        <authorList>
            <person name="Varghese N."/>
            <person name="Submissions S."/>
        </authorList>
    </citation>
    <scope>NUCLEOTIDE SEQUENCE [LARGE SCALE GENOMIC DNA]</scope>
    <source>
        <strain evidence="3">DSM 44718</strain>
    </source>
</reference>